<dbReference type="AlphaFoldDB" id="A0AAD3YBE1"/>
<name>A0AAD3YBE1_9TREE</name>
<dbReference type="GO" id="GO:0046835">
    <property type="term" value="P:carbohydrate phosphorylation"/>
    <property type="evidence" value="ECO:0007669"/>
    <property type="project" value="TreeGrafter"/>
</dbReference>
<evidence type="ECO:0000256" key="3">
    <source>
        <dbReference type="SAM" id="Phobius"/>
    </source>
</evidence>
<feature type="transmembrane region" description="Helical" evidence="3">
    <location>
        <begin position="56"/>
        <end position="73"/>
    </location>
</feature>
<keyword evidence="3" id="KW-1133">Transmembrane helix</keyword>
<dbReference type="PANTHER" id="PTHR24045:SF0">
    <property type="entry name" value="N-ACETYLGLUCOSAMINE-1-PHOSPHOTRANSFERASE SUBUNITS ALPHA_BETA"/>
    <property type="match status" value="1"/>
</dbReference>
<dbReference type="PANTHER" id="PTHR24045">
    <property type="match status" value="1"/>
</dbReference>
<comment type="caution">
    <text evidence="4">The sequence shown here is derived from an EMBL/GenBank/DDBJ whole genome shotgun (WGS) entry which is preliminary data.</text>
</comment>
<feature type="region of interest" description="Disordered" evidence="2">
    <location>
        <begin position="77"/>
        <end position="120"/>
    </location>
</feature>
<keyword evidence="5" id="KW-1185">Reference proteome</keyword>
<keyword evidence="1" id="KW-0808">Transferase</keyword>
<accession>A0AAD3YBE1</accession>
<dbReference type="GO" id="GO:0003976">
    <property type="term" value="F:UDP-N-acetylglucosamine-lysosomal-enzyme N-acetylglucosaminephosphotransferase activity"/>
    <property type="evidence" value="ECO:0007669"/>
    <property type="project" value="TreeGrafter"/>
</dbReference>
<evidence type="ECO:0008006" key="6">
    <source>
        <dbReference type="Google" id="ProtNLM"/>
    </source>
</evidence>
<evidence type="ECO:0000313" key="5">
    <source>
        <dbReference type="Proteomes" id="UP001222932"/>
    </source>
</evidence>
<dbReference type="Proteomes" id="UP001222932">
    <property type="component" value="Unassembled WGS sequence"/>
</dbReference>
<dbReference type="GO" id="GO:0005794">
    <property type="term" value="C:Golgi apparatus"/>
    <property type="evidence" value="ECO:0007669"/>
    <property type="project" value="TreeGrafter"/>
</dbReference>
<evidence type="ECO:0000313" key="4">
    <source>
        <dbReference type="EMBL" id="GMK56901.1"/>
    </source>
</evidence>
<reference evidence="4" key="2">
    <citation type="submission" date="2023-06" db="EMBL/GenBank/DDBJ databases">
        <authorList>
            <person name="Kobayashi Y."/>
            <person name="Kayamori A."/>
            <person name="Aoki K."/>
            <person name="Shiwa Y."/>
            <person name="Fujita N."/>
            <person name="Sugita T."/>
            <person name="Iwasaki W."/>
            <person name="Tanaka N."/>
            <person name="Takashima M."/>
        </authorList>
    </citation>
    <scope>NUCLEOTIDE SEQUENCE</scope>
    <source>
        <strain evidence="4">HIS016</strain>
    </source>
</reference>
<proteinExistence type="predicted"/>
<evidence type="ECO:0000256" key="1">
    <source>
        <dbReference type="ARBA" id="ARBA00022679"/>
    </source>
</evidence>
<dbReference type="EMBL" id="BTCM01000003">
    <property type="protein sequence ID" value="GMK56901.1"/>
    <property type="molecule type" value="Genomic_DNA"/>
</dbReference>
<feature type="region of interest" description="Disordered" evidence="2">
    <location>
        <begin position="1"/>
        <end position="37"/>
    </location>
</feature>
<feature type="compositionally biased region" description="Pro residues" evidence="2">
    <location>
        <begin position="84"/>
        <end position="95"/>
    </location>
</feature>
<organism evidence="4 5">
    <name type="scientific">Cutaneotrichosporon spelunceum</name>
    <dbReference type="NCBI Taxonomy" id="1672016"/>
    <lineage>
        <taxon>Eukaryota</taxon>
        <taxon>Fungi</taxon>
        <taxon>Dikarya</taxon>
        <taxon>Basidiomycota</taxon>
        <taxon>Agaricomycotina</taxon>
        <taxon>Tremellomycetes</taxon>
        <taxon>Trichosporonales</taxon>
        <taxon>Trichosporonaceae</taxon>
        <taxon>Cutaneotrichosporon</taxon>
    </lineage>
</organism>
<sequence>MPPDSIAYTSSIDAYSSPDAPRIQRRADRPRPYAPPAAPGIAAFLAGRVRASRRRLLLALAVAATLWLLYLSHSHPRHSGPHSPQAPEPPSPDPQRPGDGADSPDPRYRVLAPLPPSRRLPQPRAVPIHCLESWFVEGTATCGKHEMGPEERLDVTWIWVNGSDARWRAEMDAHRAEEGIYSPEQHFRDLNELKYSMRSVLRALRGHLRTLHLVVYDFAFDAAQDSERIGAALDAALDGGVDPHAAGEGLRVAQTPTWLDFSQLNATHGPSLRYAVHSEIFRLPTDADNKTKAGVEAEWRQRALPTYNSMAIEARLGWLPGLAETSIALNDDFFILRPHSVADFTSALYGDVFHFDPSFYQQPRAVLDRKLFNDAGETGGLVHANHYLSRRFPRRRRPYIQHGPRVISRTMLHETTTMFKNVLSSGRFRESKNAPDIHVMWLMAALKVERWREALLWTYVVANVGNLDDGVWGTHAREAIKTFFDIEDGEDVAGIEVTRGERWTTNRMRVDKTFDQVGWHAPLRSKYLFSSLDGHLPPLLEPGRASTSNDKCNLDLGRCFGPFWAGEDTPAQDVFKRLAFEDPACGDCLIMALVSASGYLGLAAVFPPPGATYGSPTSHTNHKNTDTSTQPHLPLTPTWEEADFSLRAVVARGTNLRHFSMRLLARYLYVSGATSAQFFELKNPAQAEESLREVESNAAVLGLNDNVDDGPGEVKDVLGRWFENRWPVPAAWERT</sequence>
<keyword evidence="3" id="KW-0472">Membrane</keyword>
<evidence type="ECO:0000256" key="2">
    <source>
        <dbReference type="SAM" id="MobiDB-lite"/>
    </source>
</evidence>
<reference evidence="4" key="1">
    <citation type="journal article" date="2023" name="BMC Genomics">
        <title>Chromosome-level genome assemblies of Cutaneotrichosporon spp. (Trichosporonales, Basidiomycota) reveal imbalanced evolution between nucleotide sequences and chromosome synteny.</title>
        <authorList>
            <person name="Kobayashi Y."/>
            <person name="Kayamori A."/>
            <person name="Aoki K."/>
            <person name="Shiwa Y."/>
            <person name="Matsutani M."/>
            <person name="Fujita N."/>
            <person name="Sugita T."/>
            <person name="Iwasaki W."/>
            <person name="Tanaka N."/>
            <person name="Takashima M."/>
        </authorList>
    </citation>
    <scope>NUCLEOTIDE SEQUENCE</scope>
    <source>
        <strain evidence="4">HIS016</strain>
    </source>
</reference>
<gene>
    <name evidence="4" type="primary">XPT1</name>
    <name evidence="4" type="ORF">CspeluHIS016_0307410</name>
</gene>
<protein>
    <recommendedName>
        <fullName evidence="6">Stealth protein CR3 conserved region 3 domain-containing protein</fullName>
    </recommendedName>
</protein>
<keyword evidence="3" id="KW-0812">Transmembrane</keyword>
<dbReference type="InterPro" id="IPR047141">
    <property type="entry name" value="Stealth"/>
</dbReference>